<evidence type="ECO:0000313" key="2">
    <source>
        <dbReference type="EMBL" id="OYD57253.1"/>
    </source>
</evidence>
<feature type="transmembrane region" description="Helical" evidence="1">
    <location>
        <begin position="78"/>
        <end position="95"/>
    </location>
</feature>
<gene>
    <name evidence="2" type="ORF">CGZ90_11225</name>
</gene>
<keyword evidence="1" id="KW-1133">Transmembrane helix</keyword>
<dbReference type="AlphaFoldDB" id="A0A235F883"/>
<keyword evidence="1" id="KW-0472">Membrane</keyword>
<feature type="transmembrane region" description="Helical" evidence="1">
    <location>
        <begin position="12"/>
        <end position="32"/>
    </location>
</feature>
<accession>A0A235F883</accession>
<name>A0A235F883_9BACL</name>
<evidence type="ECO:0000313" key="3">
    <source>
        <dbReference type="Proteomes" id="UP000215059"/>
    </source>
</evidence>
<dbReference type="RefSeq" id="WP_094252601.1">
    <property type="nucleotide sequence ID" value="NZ_JBHLXL010000001.1"/>
</dbReference>
<evidence type="ECO:0000256" key="1">
    <source>
        <dbReference type="SAM" id="Phobius"/>
    </source>
</evidence>
<keyword evidence="1" id="KW-0812">Transmembrane</keyword>
<protein>
    <submittedName>
        <fullName evidence="2">Uncharacterized protein</fullName>
    </submittedName>
</protein>
<keyword evidence="3" id="KW-1185">Reference proteome</keyword>
<organism evidence="2 3">
    <name type="scientific">Fictibacillus aquaticus</name>
    <dbReference type="NCBI Taxonomy" id="2021314"/>
    <lineage>
        <taxon>Bacteria</taxon>
        <taxon>Bacillati</taxon>
        <taxon>Bacillota</taxon>
        <taxon>Bacilli</taxon>
        <taxon>Bacillales</taxon>
        <taxon>Fictibacillaceae</taxon>
        <taxon>Fictibacillus</taxon>
    </lineage>
</organism>
<reference evidence="2 3" key="1">
    <citation type="submission" date="2017-07" db="EMBL/GenBank/DDBJ databases">
        <title>Fictibacillus sp. nov. GDSW-R2A3 Genome sequencing and assembly.</title>
        <authorList>
            <person name="Mayilraj S."/>
        </authorList>
    </citation>
    <scope>NUCLEOTIDE SEQUENCE [LARGE SCALE GENOMIC DNA]</scope>
    <source>
        <strain evidence="2 3">GDSW-R2A3</strain>
    </source>
</reference>
<sequence>MIKKWLTKENRPHRLSELISMSILFFLLQLYILKKDIPGGWIGFIGYIFTAIIILIVLEFIMAVLLKGRDREVKNSSFVYSFVAIVFIIIAIDTIS</sequence>
<proteinExistence type="predicted"/>
<dbReference type="Proteomes" id="UP000215059">
    <property type="component" value="Unassembled WGS sequence"/>
</dbReference>
<feature type="transmembrane region" description="Helical" evidence="1">
    <location>
        <begin position="44"/>
        <end position="66"/>
    </location>
</feature>
<dbReference type="EMBL" id="NOII01000003">
    <property type="protein sequence ID" value="OYD57253.1"/>
    <property type="molecule type" value="Genomic_DNA"/>
</dbReference>
<comment type="caution">
    <text evidence="2">The sequence shown here is derived from an EMBL/GenBank/DDBJ whole genome shotgun (WGS) entry which is preliminary data.</text>
</comment>